<proteinExistence type="predicted"/>
<dbReference type="PANTHER" id="PTHR12143:SF38">
    <property type="entry name" value="ALPHA-1,2-MANNOSIDASE FAMILY PROTEIN (AFU_ORTHOLOGUE AFUA_5G10520)"/>
    <property type="match status" value="1"/>
</dbReference>
<gene>
    <name evidence="3" type="ORF">C6Y39_01860</name>
</gene>
<name>A0ABX5CT22_9ALTE</name>
<dbReference type="PANTHER" id="PTHR12143">
    <property type="entry name" value="PEPTIDE N-GLYCANASE PNGASE -RELATED"/>
    <property type="match status" value="1"/>
</dbReference>
<dbReference type="Proteomes" id="UP000239539">
    <property type="component" value="Unassembled WGS sequence"/>
</dbReference>
<keyword evidence="4" id="KW-1185">Reference proteome</keyword>
<protein>
    <submittedName>
        <fullName evidence="3">Alpha-mannosidase</fullName>
    </submittedName>
</protein>
<dbReference type="InterPro" id="IPR014718">
    <property type="entry name" value="GH-type_carb-bd"/>
</dbReference>
<dbReference type="EMBL" id="PVNO01000002">
    <property type="protein sequence ID" value="PRO70729.1"/>
    <property type="molecule type" value="Genomic_DNA"/>
</dbReference>
<organism evidence="3 4">
    <name type="scientific">Alteromonas gracilis</name>
    <dbReference type="NCBI Taxonomy" id="1479524"/>
    <lineage>
        <taxon>Bacteria</taxon>
        <taxon>Pseudomonadati</taxon>
        <taxon>Pseudomonadota</taxon>
        <taxon>Gammaproteobacteria</taxon>
        <taxon>Alteromonadales</taxon>
        <taxon>Alteromonadaceae</taxon>
        <taxon>Alteromonas/Salinimonas group</taxon>
        <taxon>Alteromonas</taxon>
    </lineage>
</organism>
<dbReference type="Gene3D" id="1.20.1610.10">
    <property type="entry name" value="alpha-1,2-mannosidases domains"/>
    <property type="match status" value="1"/>
</dbReference>
<dbReference type="InterPro" id="IPR008928">
    <property type="entry name" value="6-hairpin_glycosidase_sf"/>
</dbReference>
<feature type="domain" description="Glycosyl hydrolase family 92" evidence="1">
    <location>
        <begin position="273"/>
        <end position="742"/>
    </location>
</feature>
<evidence type="ECO:0000313" key="3">
    <source>
        <dbReference type="EMBL" id="PRO70729.1"/>
    </source>
</evidence>
<evidence type="ECO:0000259" key="1">
    <source>
        <dbReference type="Pfam" id="PF07971"/>
    </source>
</evidence>
<dbReference type="SUPFAM" id="SSF48208">
    <property type="entry name" value="Six-hairpin glycosidases"/>
    <property type="match status" value="1"/>
</dbReference>
<dbReference type="Gene3D" id="3.30.2080.10">
    <property type="entry name" value="GH92 mannosidase domain"/>
    <property type="match status" value="1"/>
</dbReference>
<feature type="domain" description="Glycosyl hydrolase family 92 N-terminal" evidence="2">
    <location>
        <begin position="30"/>
        <end position="267"/>
    </location>
</feature>
<accession>A0ABX5CT22</accession>
<dbReference type="InterPro" id="IPR012939">
    <property type="entry name" value="Glyco_hydro_92"/>
</dbReference>
<dbReference type="NCBIfam" id="TIGR01180">
    <property type="entry name" value="aman2_put"/>
    <property type="match status" value="1"/>
</dbReference>
<evidence type="ECO:0000259" key="2">
    <source>
        <dbReference type="Pfam" id="PF17678"/>
    </source>
</evidence>
<dbReference type="Gene3D" id="1.20.1050.60">
    <property type="entry name" value="alpha-1,2-mannosidase"/>
    <property type="match status" value="1"/>
</dbReference>
<dbReference type="Pfam" id="PF07971">
    <property type="entry name" value="Glyco_hydro_92"/>
    <property type="match status" value="1"/>
</dbReference>
<evidence type="ECO:0000313" key="4">
    <source>
        <dbReference type="Proteomes" id="UP000239539"/>
    </source>
</evidence>
<dbReference type="Gene3D" id="2.70.98.10">
    <property type="match status" value="1"/>
</dbReference>
<reference evidence="4" key="1">
    <citation type="journal article" date="2020" name="Int. J. Syst. Evol. Microbiol.">
        <title>Alteromonas alba sp. nov., a marine bacterium isolated from the seawater of the West Pacific Ocean.</title>
        <authorList>
            <person name="Sun C."/>
            <person name="Wu Y.-H."/>
            <person name="Xamxidin M."/>
            <person name="Cheng H."/>
            <person name="Xu X.-W."/>
        </authorList>
    </citation>
    <scope>NUCLEOTIDE SEQUENCE [LARGE SCALE GENOMIC DNA]</scope>
    <source>
        <strain evidence="4">9a2</strain>
    </source>
</reference>
<dbReference type="InterPro" id="IPR041371">
    <property type="entry name" value="GH92_N"/>
</dbReference>
<dbReference type="InterPro" id="IPR005887">
    <property type="entry name" value="GH92_a_mannosidase_put"/>
</dbReference>
<comment type="caution">
    <text evidence="3">The sequence shown here is derived from an EMBL/GenBank/DDBJ whole genome shotgun (WGS) entry which is preliminary data.</text>
</comment>
<dbReference type="InterPro" id="IPR050883">
    <property type="entry name" value="PNGase"/>
</dbReference>
<sequence length="762" mass="85601">MKLLLRTTLLSLFCLPLSKGYTEDSSYHQYIDPLIGSEGLGNVFVGPSTPFGMVKPGPDIGTHSNSGYDPDLTKSLVGFSQVHVSGTGGGPKYGNISVMPFSGNVESIDQSSLRTNEQAQAGYYATVLTKWDIKAELTTAERAAFHQYTFRDTAHNAIKIDGGFFLGENPVPDAREAQQFVGSEVDVLSSTQIQGYSRIRGGWNNGNAYTVYYHAELDQPCDRFSTFKGETLYPSVKEQFDSGEKTGGLCFFSDHQRKTVKMKIGISFISEAKAAENLRNDIPHWDFNLVRQQTEQKWERLLSRIELDSTASVEQRKMFYTGLYHTMLMPVDRSGENPLWTAMPYYDDFYAIWDTFRTSSPLLTIIDPERQADIINGMLNIYKYDGYLPEGRSGNTNGRTQGGSNADIVIADAYVKNLRGVNYHLALKAMIKNATVAPGGNSEKEGRGGLPDYNRLGYVSTDYVRAGNRTLEYAYNDFALATVAKGLHRMGEYYRFIEQANNWQNLWRNIEHDGARGFIMPKDVNGKWIDEIPCDIKDGVATRVSYTPIAQDWPNCVCWWCGFFYEASSWEYSFYVPHDIAAIIEKSGGSDAFESRLNTFFEHNYYNVANEPSFLTPTLYHWLGKPHLSSDRVRKIVQEHYSSKRDGLPGNDDSGAMSSWLAFHMIGLFPNAGQPYYLINSPQVKSATLHVEGGNTFKVIAENYSEKNRYIVSATLNGKPFHNTWINHSEVIKGGELRLKMAAKPSNWGEGKFPPSLTTTQK</sequence>
<dbReference type="Pfam" id="PF17678">
    <property type="entry name" value="Glyco_hydro_92N"/>
    <property type="match status" value="1"/>
</dbReference>